<reference evidence="3 4" key="1">
    <citation type="submission" date="2018-05" db="EMBL/GenBank/DDBJ databases">
        <title>Complete Genome Sequence of the Nonylphenol-Degrading Bacterium Sphingobium amiense DSM 16289T.</title>
        <authorList>
            <person name="Ootsuka M."/>
            <person name="Nishizawa T."/>
            <person name="Ohta H."/>
        </authorList>
    </citation>
    <scope>NUCLEOTIDE SEQUENCE [LARGE SCALE GENOMIC DNA]</scope>
    <source>
        <strain evidence="3 4">DSM 16289</strain>
    </source>
</reference>
<protein>
    <submittedName>
        <fullName evidence="3">Alpha/beta hydrolase</fullName>
    </submittedName>
</protein>
<evidence type="ECO:0000256" key="1">
    <source>
        <dbReference type="ARBA" id="ARBA00022801"/>
    </source>
</evidence>
<dbReference type="GO" id="GO:0016787">
    <property type="term" value="F:hydrolase activity"/>
    <property type="evidence" value="ECO:0007669"/>
    <property type="project" value="UniProtKB-KW"/>
</dbReference>
<organism evidence="3 4">
    <name type="scientific">Sphingobium amiense</name>
    <dbReference type="NCBI Taxonomy" id="135719"/>
    <lineage>
        <taxon>Bacteria</taxon>
        <taxon>Pseudomonadati</taxon>
        <taxon>Pseudomonadota</taxon>
        <taxon>Alphaproteobacteria</taxon>
        <taxon>Sphingomonadales</taxon>
        <taxon>Sphingomonadaceae</taxon>
        <taxon>Sphingobium</taxon>
    </lineage>
</organism>
<dbReference type="InterPro" id="IPR029058">
    <property type="entry name" value="AB_hydrolase_fold"/>
</dbReference>
<dbReference type="Proteomes" id="UP000279959">
    <property type="component" value="Chromosome"/>
</dbReference>
<keyword evidence="4" id="KW-1185">Reference proteome</keyword>
<evidence type="ECO:0000313" key="4">
    <source>
        <dbReference type="Proteomes" id="UP000279959"/>
    </source>
</evidence>
<accession>A0A494W2F5</accession>
<proteinExistence type="predicted"/>
<gene>
    <name evidence="3" type="ORF">SAMIE_1018820</name>
</gene>
<dbReference type="Pfam" id="PF07859">
    <property type="entry name" value="Abhydrolase_3"/>
    <property type="match status" value="1"/>
</dbReference>
<evidence type="ECO:0000313" key="3">
    <source>
        <dbReference type="EMBL" id="BBD98381.1"/>
    </source>
</evidence>
<dbReference type="InterPro" id="IPR013094">
    <property type="entry name" value="AB_hydrolase_3"/>
</dbReference>
<dbReference type="InterPro" id="IPR050300">
    <property type="entry name" value="GDXG_lipolytic_enzyme"/>
</dbReference>
<keyword evidence="1 3" id="KW-0378">Hydrolase</keyword>
<dbReference type="PANTHER" id="PTHR48081">
    <property type="entry name" value="AB HYDROLASE SUPERFAMILY PROTEIN C4A8.06C"/>
    <property type="match status" value="1"/>
</dbReference>
<dbReference type="Gene3D" id="3.40.50.1820">
    <property type="entry name" value="alpha/beta hydrolase"/>
    <property type="match status" value="1"/>
</dbReference>
<feature type="domain" description="Alpha/beta hydrolase fold-3" evidence="2">
    <location>
        <begin position="87"/>
        <end position="295"/>
    </location>
</feature>
<sequence length="323" mass="34778">MQDFQPFPTDALGHVDPALRNAAREIWALMTRDDVNLSMLRAGRSVPDRQWRDDVPVSRKLIPGAPGDPDIPIHIINARPGLSCPGILHMHGGGFVTGAAHHDVAMLQDMARSLDAVIVSVDYRLAPEVRYIGSVEDNYCGLAWMHAHTDELGVDRARIAIAGESAGGGHAALLAIAARGRGEYPILFQSLVYPMLDDRTGSSRAVPPHVGTLIWTPQCNRLGWEALLGEPPGTDSVLRAGVPARTADLAGLPPAWIGVGAVDLFVDEDIDYARRLIDAAVPTELLVVPGAFHGFDLLVPDSPPARQLQQARLNALRRAFIPA</sequence>
<dbReference type="EMBL" id="AP018664">
    <property type="protein sequence ID" value="BBD98381.1"/>
    <property type="molecule type" value="Genomic_DNA"/>
</dbReference>
<dbReference type="PANTHER" id="PTHR48081:SF8">
    <property type="entry name" value="ALPHA_BETA HYDROLASE FOLD-3 DOMAIN-CONTAINING PROTEIN-RELATED"/>
    <property type="match status" value="1"/>
</dbReference>
<name>A0A494W2F5_9SPHN</name>
<dbReference type="KEGG" id="sami:SAMIE_1018820"/>
<dbReference type="AlphaFoldDB" id="A0A494W2F5"/>
<evidence type="ECO:0000259" key="2">
    <source>
        <dbReference type="Pfam" id="PF07859"/>
    </source>
</evidence>
<dbReference type="SUPFAM" id="SSF53474">
    <property type="entry name" value="alpha/beta-Hydrolases"/>
    <property type="match status" value="1"/>
</dbReference>